<gene>
    <name evidence="1" type="ORF">SCHPADRAFT_162974</name>
</gene>
<proteinExistence type="predicted"/>
<dbReference type="PROSITE" id="PS51257">
    <property type="entry name" value="PROKAR_LIPOPROTEIN"/>
    <property type="match status" value="1"/>
</dbReference>
<dbReference type="Proteomes" id="UP000053477">
    <property type="component" value="Unassembled WGS sequence"/>
</dbReference>
<organism evidence="1 2">
    <name type="scientific">Schizopora paradoxa</name>
    <dbReference type="NCBI Taxonomy" id="27342"/>
    <lineage>
        <taxon>Eukaryota</taxon>
        <taxon>Fungi</taxon>
        <taxon>Dikarya</taxon>
        <taxon>Basidiomycota</taxon>
        <taxon>Agaricomycotina</taxon>
        <taxon>Agaricomycetes</taxon>
        <taxon>Hymenochaetales</taxon>
        <taxon>Schizoporaceae</taxon>
        <taxon>Schizopora</taxon>
    </lineage>
</organism>
<accession>A0A0H2S772</accession>
<keyword evidence="2" id="KW-1185">Reference proteome</keyword>
<dbReference type="AlphaFoldDB" id="A0A0H2S772"/>
<name>A0A0H2S772_9AGAM</name>
<dbReference type="InParanoid" id="A0A0H2S772"/>
<reference evidence="1 2" key="1">
    <citation type="submission" date="2015-04" db="EMBL/GenBank/DDBJ databases">
        <title>Complete genome sequence of Schizopora paradoxa KUC8140, a cosmopolitan wood degrader in East Asia.</title>
        <authorList>
            <consortium name="DOE Joint Genome Institute"/>
            <person name="Min B."/>
            <person name="Park H."/>
            <person name="Jang Y."/>
            <person name="Kim J.-J."/>
            <person name="Kim K.H."/>
            <person name="Pangilinan J."/>
            <person name="Lipzen A."/>
            <person name="Riley R."/>
            <person name="Grigoriev I.V."/>
            <person name="Spatafora J.W."/>
            <person name="Choi I.-G."/>
        </authorList>
    </citation>
    <scope>NUCLEOTIDE SEQUENCE [LARGE SCALE GENOMIC DNA]</scope>
    <source>
        <strain evidence="1 2">KUC8140</strain>
    </source>
</reference>
<evidence type="ECO:0000313" key="1">
    <source>
        <dbReference type="EMBL" id="KLO17478.1"/>
    </source>
</evidence>
<evidence type="ECO:0000313" key="2">
    <source>
        <dbReference type="Proteomes" id="UP000053477"/>
    </source>
</evidence>
<dbReference type="EMBL" id="KQ085904">
    <property type="protein sequence ID" value="KLO17478.1"/>
    <property type="molecule type" value="Genomic_DNA"/>
</dbReference>
<protein>
    <submittedName>
        <fullName evidence="1">Uncharacterized protein</fullName>
    </submittedName>
</protein>
<sequence>MLARKREKQIEKGVRRPTVVVVAVQVGGGCGMLWVPIGPHRLLTDRVAVSELVSVNDHNVLKFSFSRSKRKSTRIVHIRALKNSLPKTRAGDANSALCTSGSW</sequence>